<accession>A0ABW3QSB6</accession>
<protein>
    <recommendedName>
        <fullName evidence="3">Polyketide cyclase/dehydrase/lipid transport protein</fullName>
    </recommendedName>
</protein>
<reference evidence="2" key="1">
    <citation type="journal article" date="2019" name="Int. J. Syst. Evol. Microbiol.">
        <title>The Global Catalogue of Microorganisms (GCM) 10K type strain sequencing project: providing services to taxonomists for standard genome sequencing and annotation.</title>
        <authorList>
            <consortium name="The Broad Institute Genomics Platform"/>
            <consortium name="The Broad Institute Genome Sequencing Center for Infectious Disease"/>
            <person name="Wu L."/>
            <person name="Ma J."/>
        </authorList>
    </citation>
    <scope>NUCLEOTIDE SEQUENCE [LARGE SCALE GENOMIC DNA]</scope>
    <source>
        <strain evidence="2">CCUG 60214</strain>
    </source>
</reference>
<evidence type="ECO:0000313" key="1">
    <source>
        <dbReference type="EMBL" id="MFD1147729.1"/>
    </source>
</evidence>
<dbReference type="RefSeq" id="WP_380723110.1">
    <property type="nucleotide sequence ID" value="NZ_JBHTLK010000044.1"/>
</dbReference>
<dbReference type="Proteomes" id="UP001597168">
    <property type="component" value="Unassembled WGS sequence"/>
</dbReference>
<evidence type="ECO:0000313" key="2">
    <source>
        <dbReference type="Proteomes" id="UP001597168"/>
    </source>
</evidence>
<evidence type="ECO:0008006" key="3">
    <source>
        <dbReference type="Google" id="ProtNLM"/>
    </source>
</evidence>
<dbReference type="EMBL" id="JBHTLK010000044">
    <property type="protein sequence ID" value="MFD1147729.1"/>
    <property type="molecule type" value="Genomic_DNA"/>
</dbReference>
<organism evidence="1 2">
    <name type="scientific">Saccharothrix hoggarensis</name>
    <dbReference type="NCBI Taxonomy" id="913853"/>
    <lineage>
        <taxon>Bacteria</taxon>
        <taxon>Bacillati</taxon>
        <taxon>Actinomycetota</taxon>
        <taxon>Actinomycetes</taxon>
        <taxon>Pseudonocardiales</taxon>
        <taxon>Pseudonocardiaceae</taxon>
        <taxon>Saccharothrix</taxon>
    </lineage>
</organism>
<comment type="caution">
    <text evidence="1">The sequence shown here is derived from an EMBL/GenBank/DDBJ whole genome shotgun (WGS) entry which is preliminary data.</text>
</comment>
<sequence length="181" mass="20069">MTPSLLDQVLPEWQFDERHELDARGDTDVLAAIERVTWSEVPLFRALLFLGSLGRTRMPPDRPFLADLTSGGFTVLGRGPDEVVIGAAVRTTDPAGSVALGSDPAEAAEIFRNVTDPGHYKVAFNFRRAGGAVRTETRVLATDEATRRRFTRYWLLIRLPSGLIRAEWLRAARRRALTAPA</sequence>
<name>A0ABW3QSB6_9PSEU</name>
<gene>
    <name evidence="1" type="ORF">ACFQ3T_11380</name>
</gene>
<proteinExistence type="predicted"/>
<keyword evidence="2" id="KW-1185">Reference proteome</keyword>